<organism evidence="1 2">
    <name type="scientific">Castanea mollissima</name>
    <name type="common">Chinese chestnut</name>
    <dbReference type="NCBI Taxonomy" id="60419"/>
    <lineage>
        <taxon>Eukaryota</taxon>
        <taxon>Viridiplantae</taxon>
        <taxon>Streptophyta</taxon>
        <taxon>Embryophyta</taxon>
        <taxon>Tracheophyta</taxon>
        <taxon>Spermatophyta</taxon>
        <taxon>Magnoliopsida</taxon>
        <taxon>eudicotyledons</taxon>
        <taxon>Gunneridae</taxon>
        <taxon>Pentapetalae</taxon>
        <taxon>rosids</taxon>
        <taxon>fabids</taxon>
        <taxon>Fagales</taxon>
        <taxon>Fagaceae</taxon>
        <taxon>Castanea</taxon>
    </lineage>
</organism>
<dbReference type="EMBL" id="JRKL02004800">
    <property type="protein sequence ID" value="KAF3951739.1"/>
    <property type="molecule type" value="Genomic_DNA"/>
</dbReference>
<name>A0A8J4QRZ0_9ROSI</name>
<dbReference type="Proteomes" id="UP000737018">
    <property type="component" value="Unassembled WGS sequence"/>
</dbReference>
<proteinExistence type="predicted"/>
<gene>
    <name evidence="1" type="ORF">CMV_022637</name>
</gene>
<evidence type="ECO:0000313" key="1">
    <source>
        <dbReference type="EMBL" id="KAF3951739.1"/>
    </source>
</evidence>
<evidence type="ECO:0000313" key="2">
    <source>
        <dbReference type="Proteomes" id="UP000737018"/>
    </source>
</evidence>
<reference evidence="1" key="1">
    <citation type="submission" date="2020-03" db="EMBL/GenBank/DDBJ databases">
        <title>Castanea mollissima Vanexum genome sequencing.</title>
        <authorList>
            <person name="Staton M."/>
        </authorList>
    </citation>
    <scope>NUCLEOTIDE SEQUENCE</scope>
    <source>
        <tissue evidence="1">Leaf</tissue>
    </source>
</reference>
<keyword evidence="2" id="KW-1185">Reference proteome</keyword>
<dbReference type="AlphaFoldDB" id="A0A8J4QRZ0"/>
<accession>A0A8J4QRZ0</accession>
<sequence length="114" mass="13074">MWNFFDERYGEAMSIYGVLSMLRITLPSTMHSDALLICHSRSVTNIQSDPLNLTGWIMDAMSTTIILLGFSSRKHLTTVGIDLSHGDIGWRYLPEKLAYSVFTETRERERAKMK</sequence>
<protein>
    <submittedName>
        <fullName evidence="1">Uncharacterized protein</fullName>
    </submittedName>
</protein>
<comment type="caution">
    <text evidence="1">The sequence shown here is derived from an EMBL/GenBank/DDBJ whole genome shotgun (WGS) entry which is preliminary data.</text>
</comment>